<dbReference type="InterPro" id="IPR003819">
    <property type="entry name" value="TauD/TfdA-like"/>
</dbReference>
<proteinExistence type="inferred from homology"/>
<dbReference type="InterPro" id="IPR042098">
    <property type="entry name" value="TauD-like_sf"/>
</dbReference>
<organism evidence="6 7">
    <name type="scientific">Streptomyces ortus</name>
    <dbReference type="NCBI Taxonomy" id="2867268"/>
    <lineage>
        <taxon>Bacteria</taxon>
        <taxon>Bacillati</taxon>
        <taxon>Actinomycetota</taxon>
        <taxon>Actinomycetes</taxon>
        <taxon>Kitasatosporales</taxon>
        <taxon>Streptomycetaceae</taxon>
        <taxon>Streptomyces</taxon>
    </lineage>
</organism>
<accession>A0ABT3UUN7</accession>
<evidence type="ECO:0000256" key="3">
    <source>
        <dbReference type="ARBA" id="ARBA00023002"/>
    </source>
</evidence>
<evidence type="ECO:0000313" key="7">
    <source>
        <dbReference type="Proteomes" id="UP001165590"/>
    </source>
</evidence>
<dbReference type="InterPro" id="IPR014503">
    <property type="entry name" value="Clavaminate_syn-like"/>
</dbReference>
<evidence type="ECO:0000256" key="2">
    <source>
        <dbReference type="ARBA" id="ARBA00022723"/>
    </source>
</evidence>
<evidence type="ECO:0000256" key="1">
    <source>
        <dbReference type="ARBA" id="ARBA00008425"/>
    </source>
</evidence>
<comment type="similarity">
    <text evidence="1">Belongs to the clavaminate synthase family.</text>
</comment>
<dbReference type="EMBL" id="JAIFZO010000001">
    <property type="protein sequence ID" value="MCX4231266.1"/>
    <property type="molecule type" value="Genomic_DNA"/>
</dbReference>
<keyword evidence="3" id="KW-0560">Oxidoreductase</keyword>
<dbReference type="PIRSF" id="PIRSF019543">
    <property type="entry name" value="Clavaminate_syn"/>
    <property type="match status" value="1"/>
</dbReference>
<keyword evidence="2" id="KW-0479">Metal-binding</keyword>
<keyword evidence="7" id="KW-1185">Reference proteome</keyword>
<dbReference type="NCBIfam" id="TIGR03946">
    <property type="entry name" value="viomycin_VioC"/>
    <property type="match status" value="1"/>
</dbReference>
<evidence type="ECO:0000313" key="6">
    <source>
        <dbReference type="EMBL" id="MCX4231266.1"/>
    </source>
</evidence>
<dbReference type="Proteomes" id="UP001165590">
    <property type="component" value="Unassembled WGS sequence"/>
</dbReference>
<gene>
    <name evidence="6" type="primary">vioC</name>
    <name evidence="6" type="ORF">K3769_00455</name>
</gene>
<feature type="domain" description="TauD/TfdA-like" evidence="5">
    <location>
        <begin position="130"/>
        <end position="314"/>
    </location>
</feature>
<dbReference type="InterPro" id="IPR053447">
    <property type="entry name" value="Alpha-KG_dependent_hydroxylase"/>
</dbReference>
<evidence type="ECO:0000256" key="4">
    <source>
        <dbReference type="ARBA" id="ARBA00023004"/>
    </source>
</evidence>
<dbReference type="Pfam" id="PF02668">
    <property type="entry name" value="TauD"/>
    <property type="match status" value="1"/>
</dbReference>
<comment type="caution">
    <text evidence="6">The sequence shown here is derived from an EMBL/GenBank/DDBJ whole genome shotgun (WGS) entry which is preliminary data.</text>
</comment>
<dbReference type="InterPro" id="IPR023966">
    <property type="entry name" value="Arginine_beta-hydroxylase"/>
</dbReference>
<name>A0ABT3UUN7_9ACTN</name>
<reference evidence="6" key="1">
    <citation type="journal article" date="2022" name="bioRxiv">
        <title>Discovery and biosynthetic assessment of Streptomyces ortus sp nov. isolated from a deep-sea sponge.</title>
        <authorList>
            <person name="Williams S.E."/>
        </authorList>
    </citation>
    <scope>NUCLEOTIDE SEQUENCE</scope>
    <source>
        <strain evidence="6">A15ISP2-DRY2</strain>
    </source>
</reference>
<dbReference type="SUPFAM" id="SSF51197">
    <property type="entry name" value="Clavaminate synthase-like"/>
    <property type="match status" value="1"/>
</dbReference>
<sequence>MDRLELDETEIGAMTELVDEFEEEFATLDSEEALHRATVLAHQLPNRVRLHLNAFRLEQLSGVLCISGYQVDQDRLGPTPAHWRGQTGPSPAHREELLLMLCSSLLGDPFCWATQQDGRMIHDIIPIQGHEHEQLGSSSEALLTWHTEDAFHPLRGDFLSFACLRNPYGAATTVGYADDLKLPQDVRETLFEERFIIRPDESHLGKNNTVPDGERLESFEDIEEMQRNPDLVAVLFGNPEQPYLRADPYFMSVEDGDDEARFALDTLVKAMDEAIFDLTLASGDFCFLDNFRVVHGRKPFRARHDGTDRWLKRVNVTGDLRKSRAARDARAVRASR</sequence>
<dbReference type="NCBIfam" id="NF041363">
    <property type="entry name" value="GntD_guanitoxin"/>
    <property type="match status" value="1"/>
</dbReference>
<evidence type="ECO:0000259" key="5">
    <source>
        <dbReference type="Pfam" id="PF02668"/>
    </source>
</evidence>
<keyword evidence="4" id="KW-0408">Iron</keyword>
<dbReference type="Gene3D" id="3.60.130.10">
    <property type="entry name" value="Clavaminate synthase-like"/>
    <property type="match status" value="1"/>
</dbReference>
<dbReference type="RefSeq" id="WP_267024391.1">
    <property type="nucleotide sequence ID" value="NZ_JAIFZO010000001.1"/>
</dbReference>
<protein>
    <submittedName>
        <fullName evidence="6">Arginine beta-hydroxylase, Fe(II)/alpha-ketoglutarate-dependent</fullName>
    </submittedName>
</protein>